<protein>
    <submittedName>
        <fullName evidence="1">Uncharacterized protein</fullName>
    </submittedName>
</protein>
<reference evidence="1 2" key="1">
    <citation type="submission" date="2017-01" db="EMBL/GenBank/DDBJ databases">
        <authorList>
            <person name="Mah S.A."/>
            <person name="Swanson W.J."/>
            <person name="Moy G.W."/>
            <person name="Vacquier V.D."/>
        </authorList>
    </citation>
    <scope>NUCLEOTIDE SEQUENCE [LARGE SCALE GENOMIC DNA]</scope>
    <source>
        <strain evidence="1 2">RU36E</strain>
    </source>
</reference>
<evidence type="ECO:0000313" key="2">
    <source>
        <dbReference type="Proteomes" id="UP000185841"/>
    </source>
</evidence>
<dbReference type="EMBL" id="FTMP01000012">
    <property type="protein sequence ID" value="SIQ98921.1"/>
    <property type="molecule type" value="Genomic_DNA"/>
</dbReference>
<gene>
    <name evidence="1" type="ORF">SAMN05878282_11235</name>
</gene>
<dbReference type="PROSITE" id="PS51257">
    <property type="entry name" value="PROKAR_LIPOPROTEIN"/>
    <property type="match status" value="1"/>
</dbReference>
<dbReference type="RefSeq" id="WP_076429259.1">
    <property type="nucleotide sequence ID" value="NZ_FTMP01000012.1"/>
</dbReference>
<name>A0A1N6X9K0_AQUAC</name>
<sequence length="132" mass="14355">MSRTVYHVTLSENVAQILEQGLIPQIGSLASACAEVENRTFFFGSTLAIEDALSGWMGEALAYAERLCVLSIETEGIELKHDADYELYSTAPIPPEKISVIVDASLPGFTAPGFEHLAYIAMTDDDLSERQA</sequence>
<organism evidence="1 2">
    <name type="scientific">Aquipseudomonas alcaligenes</name>
    <name type="common">Pseudomonas alcaligenes</name>
    <dbReference type="NCBI Taxonomy" id="43263"/>
    <lineage>
        <taxon>Bacteria</taxon>
        <taxon>Pseudomonadati</taxon>
        <taxon>Pseudomonadota</taxon>
        <taxon>Gammaproteobacteria</taxon>
        <taxon>Pseudomonadales</taxon>
        <taxon>Pseudomonadaceae</taxon>
        <taxon>Aquipseudomonas</taxon>
    </lineage>
</organism>
<dbReference type="Proteomes" id="UP000185841">
    <property type="component" value="Unassembled WGS sequence"/>
</dbReference>
<proteinExistence type="predicted"/>
<evidence type="ECO:0000313" key="1">
    <source>
        <dbReference type="EMBL" id="SIQ98921.1"/>
    </source>
</evidence>
<accession>A0A1N6X9K0</accession>
<dbReference type="AlphaFoldDB" id="A0A1N6X9K0"/>